<evidence type="ECO:0000256" key="4">
    <source>
        <dbReference type="ARBA" id="ARBA00003814"/>
    </source>
</evidence>
<dbReference type="AlphaFoldDB" id="A0A1L7D302"/>
<evidence type="ECO:0000256" key="11">
    <source>
        <dbReference type="ARBA" id="ARBA00022679"/>
    </source>
</evidence>
<dbReference type="UniPathway" id="UPA00060">
    <property type="reaction ID" value="UER00138"/>
</dbReference>
<keyword evidence="14" id="KW-0067">ATP-binding</keyword>
<evidence type="ECO:0000256" key="20">
    <source>
        <dbReference type="ARBA" id="ARBA00061283"/>
    </source>
</evidence>
<evidence type="ECO:0000256" key="15">
    <source>
        <dbReference type="ARBA" id="ARBA00022977"/>
    </source>
</evidence>
<dbReference type="GO" id="GO:0008902">
    <property type="term" value="F:hydroxymethylpyrimidine kinase activity"/>
    <property type="evidence" value="ECO:0007669"/>
    <property type="project" value="UniProtKB-EC"/>
</dbReference>
<dbReference type="PANTHER" id="PTHR20858:SF17">
    <property type="entry name" value="HYDROXYMETHYLPYRIMIDINE_PHOSPHOMETHYLPYRIMIDINE KINASE THI20-RELATED"/>
    <property type="match status" value="1"/>
</dbReference>
<comment type="catalytic activity">
    <reaction evidence="17">
        <text>4-methyl-5-(2-phosphooxyethyl)-thiazole + 4-amino-2-methyl-5-(diphosphooxymethyl)pyrimidine + H(+) = thiamine phosphate + diphosphate</text>
        <dbReference type="Rhea" id="RHEA:22328"/>
        <dbReference type="ChEBI" id="CHEBI:15378"/>
        <dbReference type="ChEBI" id="CHEBI:33019"/>
        <dbReference type="ChEBI" id="CHEBI:37575"/>
        <dbReference type="ChEBI" id="CHEBI:57841"/>
        <dbReference type="ChEBI" id="CHEBI:58296"/>
        <dbReference type="EC" id="2.5.1.3"/>
    </reaction>
</comment>
<protein>
    <recommendedName>
        <fullName evidence="23">Thiamine biosynthesis multifunctional protein ThiED</fullName>
        <ecNumber evidence="9">2.5.1.3</ecNumber>
        <ecNumber evidence="8">2.7.1.49</ecNumber>
        <ecNumber evidence="10">2.7.4.7</ecNumber>
    </recommendedName>
</protein>
<feature type="domain" description="Pyridoxamine kinase/Phosphomethylpyrimidine kinase" evidence="25">
    <location>
        <begin position="14"/>
        <end position="260"/>
    </location>
</feature>
<reference evidence="26 27" key="1">
    <citation type="submission" date="2014-08" db="EMBL/GenBank/DDBJ databases">
        <title>Complete genome sequence of Corynebacterium phocae M408/89/1(T)(=DSM 44612(T)), isolated from the common seal (Phoca vitulina).</title>
        <authorList>
            <person name="Ruckert C."/>
            <person name="Albersmeier A."/>
            <person name="Winkler A."/>
            <person name="Kalinowski J."/>
        </authorList>
    </citation>
    <scope>NUCLEOTIDE SEQUENCE [LARGE SCALE GENOMIC DNA]</scope>
    <source>
        <strain evidence="26 27">M408/89/1</strain>
    </source>
</reference>
<evidence type="ECO:0000256" key="12">
    <source>
        <dbReference type="ARBA" id="ARBA00022741"/>
    </source>
</evidence>
<dbReference type="NCBIfam" id="TIGR00097">
    <property type="entry name" value="HMP-P_kinase"/>
    <property type="match status" value="1"/>
</dbReference>
<evidence type="ECO:0000259" key="25">
    <source>
        <dbReference type="Pfam" id="PF08543"/>
    </source>
</evidence>
<dbReference type="PANTHER" id="PTHR20858">
    <property type="entry name" value="PHOSPHOMETHYLPYRIMIDINE KINASE"/>
    <property type="match status" value="1"/>
</dbReference>
<comment type="function">
    <text evidence="4">Condenses 4-methyl-5-(beta-hydroxyethyl)thiazole monophosphate (THZ-P) and 2-methyl-4-amino-5-hydroxymethyl pyrimidine pyrophosphate (HMP-PP) to form thiamine monophosphate (TMP).</text>
</comment>
<dbReference type="GO" id="GO:0008972">
    <property type="term" value="F:phosphomethylpyrimidine kinase activity"/>
    <property type="evidence" value="ECO:0007669"/>
    <property type="project" value="UniProtKB-EC"/>
</dbReference>
<comment type="catalytic activity">
    <reaction evidence="18">
        <text>2-(2-carboxy-4-methylthiazol-5-yl)ethyl phosphate + 4-amino-2-methyl-5-(diphosphooxymethyl)pyrimidine + 2 H(+) = thiamine phosphate + CO2 + diphosphate</text>
        <dbReference type="Rhea" id="RHEA:47848"/>
        <dbReference type="ChEBI" id="CHEBI:15378"/>
        <dbReference type="ChEBI" id="CHEBI:16526"/>
        <dbReference type="ChEBI" id="CHEBI:33019"/>
        <dbReference type="ChEBI" id="CHEBI:37575"/>
        <dbReference type="ChEBI" id="CHEBI:57841"/>
        <dbReference type="ChEBI" id="CHEBI:62890"/>
        <dbReference type="EC" id="2.5.1.3"/>
    </reaction>
</comment>
<comment type="similarity">
    <text evidence="20">In the N-terminal section; belongs to the thiamine-phosphate synthase family.</text>
</comment>
<keyword evidence="12" id="KW-0547">Nucleotide-binding</keyword>
<comment type="pathway">
    <text evidence="7">Cofactor biosynthesis; thiamine diphosphate biosynthesis; thiamine phosphate from 4-amino-2-methyl-5-diphosphomethylpyrimidine and 4-methyl-5-(2-phosphoethyl)-thiazole: step 1/1.</text>
</comment>
<dbReference type="Proteomes" id="UP000185491">
    <property type="component" value="Chromosome"/>
</dbReference>
<comment type="catalytic activity">
    <reaction evidence="19">
        <text>2-[(2R,5Z)-2-carboxy-4-methylthiazol-5(2H)-ylidene]ethyl phosphate + 4-amino-2-methyl-5-(diphosphooxymethyl)pyrimidine + 2 H(+) = thiamine phosphate + CO2 + diphosphate</text>
        <dbReference type="Rhea" id="RHEA:47844"/>
        <dbReference type="ChEBI" id="CHEBI:15378"/>
        <dbReference type="ChEBI" id="CHEBI:16526"/>
        <dbReference type="ChEBI" id="CHEBI:33019"/>
        <dbReference type="ChEBI" id="CHEBI:37575"/>
        <dbReference type="ChEBI" id="CHEBI:57841"/>
        <dbReference type="ChEBI" id="CHEBI:62899"/>
        <dbReference type="EC" id="2.5.1.3"/>
    </reaction>
</comment>
<evidence type="ECO:0000256" key="8">
    <source>
        <dbReference type="ARBA" id="ARBA00012135"/>
    </source>
</evidence>
<dbReference type="InterPro" id="IPR029056">
    <property type="entry name" value="Ribokinase-like"/>
</dbReference>
<dbReference type="Gene3D" id="1.20.910.10">
    <property type="entry name" value="Heme oxygenase-like"/>
    <property type="match status" value="1"/>
</dbReference>
<keyword evidence="27" id="KW-1185">Reference proteome</keyword>
<dbReference type="OrthoDB" id="34166at2"/>
<evidence type="ECO:0000259" key="24">
    <source>
        <dbReference type="Pfam" id="PF03070"/>
    </source>
</evidence>
<dbReference type="InterPro" id="IPR013749">
    <property type="entry name" value="PM/HMP-P_kinase-1"/>
</dbReference>
<dbReference type="STRING" id="161895.CPHO_06185"/>
<evidence type="ECO:0000256" key="18">
    <source>
        <dbReference type="ARBA" id="ARBA00047851"/>
    </source>
</evidence>
<keyword evidence="13" id="KW-0418">Kinase</keyword>
<keyword evidence="15" id="KW-0784">Thiamine biosynthesis</keyword>
<evidence type="ECO:0000256" key="17">
    <source>
        <dbReference type="ARBA" id="ARBA00047334"/>
    </source>
</evidence>
<dbReference type="EC" id="2.7.4.7" evidence="10"/>
<evidence type="ECO:0000256" key="22">
    <source>
        <dbReference type="ARBA" id="ARBA00061559"/>
    </source>
</evidence>
<dbReference type="SUPFAM" id="SSF53613">
    <property type="entry name" value="Ribokinase-like"/>
    <property type="match status" value="1"/>
</dbReference>
<keyword evidence="11" id="KW-0808">Transferase</keyword>
<dbReference type="EC" id="2.7.1.49" evidence="8"/>
<dbReference type="GO" id="GO:0009229">
    <property type="term" value="P:thiamine diphosphate biosynthetic process"/>
    <property type="evidence" value="ECO:0007669"/>
    <property type="project" value="UniProtKB-UniPathway"/>
</dbReference>
<dbReference type="Pfam" id="PF03070">
    <property type="entry name" value="TENA_THI-4"/>
    <property type="match status" value="1"/>
</dbReference>
<dbReference type="GO" id="GO:0004789">
    <property type="term" value="F:thiamine-phosphate diphosphorylase activity"/>
    <property type="evidence" value="ECO:0007669"/>
    <property type="project" value="UniProtKB-EC"/>
</dbReference>
<evidence type="ECO:0000256" key="3">
    <source>
        <dbReference type="ARBA" id="ARBA00001946"/>
    </source>
</evidence>
<proteinExistence type="inferred from homology"/>
<evidence type="ECO:0000256" key="23">
    <source>
        <dbReference type="ARBA" id="ARBA00067202"/>
    </source>
</evidence>
<comment type="pathway">
    <text evidence="6">Cofactor biosynthesis; thiamine diphosphate biosynthesis; 4-amino-2-methyl-5-diphosphomethylpyrimidine from 5-amino-1-(5-phospho-D-ribosyl)imidazole: step 3/3.</text>
</comment>
<comment type="similarity">
    <text evidence="21">In the central section; belongs to the ThiD family.</text>
</comment>
<dbReference type="KEGG" id="cpho:CPHO_06185"/>
<evidence type="ECO:0000256" key="9">
    <source>
        <dbReference type="ARBA" id="ARBA00012830"/>
    </source>
</evidence>
<dbReference type="CDD" id="cd01169">
    <property type="entry name" value="HMPP_kinase"/>
    <property type="match status" value="1"/>
</dbReference>
<comment type="catalytic activity">
    <reaction evidence="2">
        <text>4-amino-2-methyl-5-(phosphooxymethyl)pyrimidine + ATP = 4-amino-2-methyl-5-(diphosphooxymethyl)pyrimidine + ADP</text>
        <dbReference type="Rhea" id="RHEA:19893"/>
        <dbReference type="ChEBI" id="CHEBI:30616"/>
        <dbReference type="ChEBI" id="CHEBI:57841"/>
        <dbReference type="ChEBI" id="CHEBI:58354"/>
        <dbReference type="ChEBI" id="CHEBI:456216"/>
        <dbReference type="EC" id="2.7.4.7"/>
    </reaction>
</comment>
<evidence type="ECO:0000256" key="10">
    <source>
        <dbReference type="ARBA" id="ARBA00012963"/>
    </source>
</evidence>
<evidence type="ECO:0000256" key="16">
    <source>
        <dbReference type="ARBA" id="ARBA00023268"/>
    </source>
</evidence>
<dbReference type="FunFam" id="3.40.1190.20:FF:000003">
    <property type="entry name" value="Phosphomethylpyrimidine kinase ThiD"/>
    <property type="match status" value="1"/>
</dbReference>
<dbReference type="Gene3D" id="3.40.1190.20">
    <property type="match status" value="1"/>
</dbReference>
<sequence>MSTPARVLSIAGSDPSGGAGIQADLKSIFAAGGYGMTAITALTAQNTQGVLGVHTPPAQFLTAQLDAIAADVEIDAVKIGMLGSAEVVAAVSRFLNGVTAPVVLDPVMVATSGDRLLDAEAEDAVRDLCTKATVITPNLKELAVLTGTPEATDLGEAIDVARAWAAKAGTAVVVKGGHLNSEIADNAWVDPDGTVIRVGCPRVNTSNTHGTGCSLSSALATRLGAGDPPQQALEWSTAFIREAIAAGSQLQVGKGNGPIDHSARLRRLAKAANTAPLARPKVACPEPTVKPAGPHTQKLWELSALEWRDIVELDFIKDLGSGQLDREAFLFYLDQDAKYLGQYSKALGRLAIMAPTAEEHLEWAQDAVACVEEEAAMHRSWLHDQPEQPASPVTAAYTDFLIAATHTDDYAVGVAAVLPCFWLYAEVATHLSQHNHAEHVYGEWLAMYSDPVFCASASRAVARMEKAMEAADSATRARATAAYLAASRHEVHFFDQAHRRQ</sequence>
<evidence type="ECO:0000313" key="27">
    <source>
        <dbReference type="Proteomes" id="UP000185491"/>
    </source>
</evidence>
<dbReference type="GO" id="GO:0005524">
    <property type="term" value="F:ATP binding"/>
    <property type="evidence" value="ECO:0007669"/>
    <property type="project" value="UniProtKB-KW"/>
</dbReference>
<dbReference type="NCBIfam" id="NF011301">
    <property type="entry name" value="PRK14713.1"/>
    <property type="match status" value="1"/>
</dbReference>
<comment type="catalytic activity">
    <reaction evidence="1">
        <text>4-amino-5-hydroxymethyl-2-methylpyrimidine + ATP = 4-amino-2-methyl-5-(phosphooxymethyl)pyrimidine + ADP + H(+)</text>
        <dbReference type="Rhea" id="RHEA:23096"/>
        <dbReference type="ChEBI" id="CHEBI:15378"/>
        <dbReference type="ChEBI" id="CHEBI:16892"/>
        <dbReference type="ChEBI" id="CHEBI:30616"/>
        <dbReference type="ChEBI" id="CHEBI:58354"/>
        <dbReference type="ChEBI" id="CHEBI:456216"/>
        <dbReference type="EC" id="2.7.1.49"/>
    </reaction>
</comment>
<organism evidence="26 27">
    <name type="scientific">Corynebacterium phocae</name>
    <dbReference type="NCBI Taxonomy" id="161895"/>
    <lineage>
        <taxon>Bacteria</taxon>
        <taxon>Bacillati</taxon>
        <taxon>Actinomycetota</taxon>
        <taxon>Actinomycetes</taxon>
        <taxon>Mycobacteriales</taxon>
        <taxon>Corynebacteriaceae</taxon>
        <taxon>Corynebacterium</taxon>
    </lineage>
</organism>
<keyword evidence="26" id="KW-0378">Hydrolase</keyword>
<comment type="function">
    <text evidence="5">Catalyzes the phosphorylation of hydroxymethylpyrimidine phosphate (HMP-P) to HMP-PP, and of HMP to HMP-P.</text>
</comment>
<dbReference type="InterPro" id="IPR004305">
    <property type="entry name" value="Thiaminase-2/PQQC"/>
</dbReference>
<keyword evidence="16" id="KW-0511">Multifunctional enzyme</keyword>
<feature type="domain" description="Thiaminase-2/PQQC" evidence="24">
    <location>
        <begin position="307"/>
        <end position="497"/>
    </location>
</feature>
<comment type="similarity">
    <text evidence="22">In the C-terminal section; belongs to the thiaminase-2 family.</text>
</comment>
<evidence type="ECO:0000256" key="21">
    <source>
        <dbReference type="ARBA" id="ARBA00061288"/>
    </source>
</evidence>
<dbReference type="GO" id="GO:0009228">
    <property type="term" value="P:thiamine biosynthetic process"/>
    <property type="evidence" value="ECO:0007669"/>
    <property type="project" value="UniProtKB-KW"/>
</dbReference>
<dbReference type="CDD" id="cd19365">
    <property type="entry name" value="TenA_C-like"/>
    <property type="match status" value="1"/>
</dbReference>
<evidence type="ECO:0000313" key="26">
    <source>
        <dbReference type="EMBL" id="APT92546.1"/>
    </source>
</evidence>
<dbReference type="GO" id="GO:0005829">
    <property type="term" value="C:cytosol"/>
    <property type="evidence" value="ECO:0007669"/>
    <property type="project" value="TreeGrafter"/>
</dbReference>
<evidence type="ECO:0000256" key="13">
    <source>
        <dbReference type="ARBA" id="ARBA00022777"/>
    </source>
</evidence>
<dbReference type="InterPro" id="IPR016084">
    <property type="entry name" value="Haem_Oase-like_multi-hlx"/>
</dbReference>
<evidence type="ECO:0000256" key="2">
    <source>
        <dbReference type="ARBA" id="ARBA00000565"/>
    </source>
</evidence>
<evidence type="ECO:0000256" key="6">
    <source>
        <dbReference type="ARBA" id="ARBA00004769"/>
    </source>
</evidence>
<evidence type="ECO:0000256" key="14">
    <source>
        <dbReference type="ARBA" id="ARBA00022840"/>
    </source>
</evidence>
<evidence type="ECO:0000256" key="1">
    <source>
        <dbReference type="ARBA" id="ARBA00000151"/>
    </source>
</evidence>
<evidence type="ECO:0000256" key="5">
    <source>
        <dbReference type="ARBA" id="ARBA00003848"/>
    </source>
</evidence>
<name>A0A1L7D302_9CORY</name>
<dbReference type="GO" id="GO:0016787">
    <property type="term" value="F:hydrolase activity"/>
    <property type="evidence" value="ECO:0007669"/>
    <property type="project" value="UniProtKB-KW"/>
</dbReference>
<dbReference type="EC" id="2.5.1.3" evidence="9"/>
<evidence type="ECO:0000256" key="19">
    <source>
        <dbReference type="ARBA" id="ARBA00047883"/>
    </source>
</evidence>
<dbReference type="InterPro" id="IPR004399">
    <property type="entry name" value="HMP/HMP-P_kinase_dom"/>
</dbReference>
<comment type="cofactor">
    <cofactor evidence="3">
        <name>Mg(2+)</name>
        <dbReference type="ChEBI" id="CHEBI:18420"/>
    </cofactor>
</comment>
<dbReference type="EMBL" id="CP009249">
    <property type="protein sequence ID" value="APT92546.1"/>
    <property type="molecule type" value="Genomic_DNA"/>
</dbReference>
<accession>A0A1L7D302</accession>
<dbReference type="SUPFAM" id="SSF48613">
    <property type="entry name" value="Heme oxygenase-like"/>
    <property type="match status" value="1"/>
</dbReference>
<gene>
    <name evidence="26" type="ORF">CPHO_06185</name>
</gene>
<dbReference type="RefSeq" id="WP_075734128.1">
    <property type="nucleotide sequence ID" value="NZ_VXKJ01000037.1"/>
</dbReference>
<evidence type="ECO:0000256" key="7">
    <source>
        <dbReference type="ARBA" id="ARBA00005165"/>
    </source>
</evidence>
<dbReference type="Pfam" id="PF08543">
    <property type="entry name" value="Phos_pyr_kin"/>
    <property type="match status" value="1"/>
</dbReference>